<comment type="caution">
    <text evidence="2">The sequence shown here is derived from an EMBL/GenBank/DDBJ whole genome shotgun (WGS) entry which is preliminary data.</text>
</comment>
<accession>A0A397IMI9</accession>
<evidence type="ECO:0000313" key="3">
    <source>
        <dbReference type="Proteomes" id="UP000266861"/>
    </source>
</evidence>
<keyword evidence="3" id="KW-1185">Reference proteome</keyword>
<feature type="compositionally biased region" description="Low complexity" evidence="1">
    <location>
        <begin position="85"/>
        <end position="94"/>
    </location>
</feature>
<evidence type="ECO:0000313" key="2">
    <source>
        <dbReference type="EMBL" id="RHZ76207.1"/>
    </source>
</evidence>
<organism evidence="2 3">
    <name type="scientific">Diversispora epigaea</name>
    <dbReference type="NCBI Taxonomy" id="1348612"/>
    <lineage>
        <taxon>Eukaryota</taxon>
        <taxon>Fungi</taxon>
        <taxon>Fungi incertae sedis</taxon>
        <taxon>Mucoromycota</taxon>
        <taxon>Glomeromycotina</taxon>
        <taxon>Glomeromycetes</taxon>
        <taxon>Diversisporales</taxon>
        <taxon>Diversisporaceae</taxon>
        <taxon>Diversispora</taxon>
    </lineage>
</organism>
<dbReference type="OrthoDB" id="2438543at2759"/>
<sequence>MLEYLDLHGQIWYQIFTCPCNMVINTLPLTLRRVRSVTGAVTMSSKNSRKRKNPEIVESESLNSSVSQRRSKRPARQVTIRAVNESESSSPPQRRQSKRLANLAREDSGLARATEDLTISRISTGSGSSSGSRSSYGIKDLPPSAAKFVEEDMVFLNATFIPASENEVIPSVKATDFPESYFLSNIRRDILERHKLDVNEIDTIDTIADGRVRRFIQKLHKVVANACLDIGTEESKTDSLVTHLLYHTIDFDNWPLGIKSKERYKLSISDENVTAISEFVIVKEEIAMTIVEDKHLKNVKAMTNFGEAQILVELLAVACENTKEQITDQALFAVRVISTYVTFYKVVISEAYLRELGKGLPKTQSVEIKRWPAGNGLTTGLDLAEPEGRKAVLKALTKIRQKLLQ</sequence>
<gene>
    <name evidence="2" type="ORF">Glove_202g102</name>
</gene>
<name>A0A397IMI9_9GLOM</name>
<dbReference type="EMBL" id="PQFF01000189">
    <property type="protein sequence ID" value="RHZ76207.1"/>
    <property type="molecule type" value="Genomic_DNA"/>
</dbReference>
<proteinExistence type="predicted"/>
<dbReference type="Proteomes" id="UP000266861">
    <property type="component" value="Unassembled WGS sequence"/>
</dbReference>
<dbReference type="AlphaFoldDB" id="A0A397IMI9"/>
<feature type="region of interest" description="Disordered" evidence="1">
    <location>
        <begin position="40"/>
        <end position="105"/>
    </location>
</feature>
<protein>
    <submittedName>
        <fullName evidence="2">Uncharacterized protein</fullName>
    </submittedName>
</protein>
<reference evidence="2 3" key="1">
    <citation type="submission" date="2018-08" db="EMBL/GenBank/DDBJ databases">
        <title>Genome and evolution of the arbuscular mycorrhizal fungus Diversispora epigaea (formerly Glomus versiforme) and its bacterial endosymbionts.</title>
        <authorList>
            <person name="Sun X."/>
            <person name="Fei Z."/>
            <person name="Harrison M."/>
        </authorList>
    </citation>
    <scope>NUCLEOTIDE SEQUENCE [LARGE SCALE GENOMIC DNA]</scope>
    <source>
        <strain evidence="2 3">IT104</strain>
    </source>
</reference>
<evidence type="ECO:0000256" key="1">
    <source>
        <dbReference type="SAM" id="MobiDB-lite"/>
    </source>
</evidence>